<dbReference type="GO" id="GO:0046081">
    <property type="term" value="P:dUTP catabolic process"/>
    <property type="evidence" value="ECO:0007669"/>
    <property type="project" value="TreeGrafter"/>
</dbReference>
<dbReference type="Proteomes" id="UP000885832">
    <property type="component" value="Unassembled WGS sequence"/>
</dbReference>
<dbReference type="InterPro" id="IPR048015">
    <property type="entry name" value="NTP-PPase_MazG-like_N"/>
</dbReference>
<dbReference type="Pfam" id="PF03819">
    <property type="entry name" value="MazG"/>
    <property type="match status" value="1"/>
</dbReference>
<comment type="similarity">
    <text evidence="2">Belongs to the nucleoside triphosphate pyrophosphohydrolase family.</text>
</comment>
<feature type="domain" description="NTP pyrophosphohydrolase MazG-like" evidence="5">
    <location>
        <begin position="27"/>
        <end position="100"/>
    </location>
</feature>
<dbReference type="Gene3D" id="1.10.287.1080">
    <property type="entry name" value="MazG-like"/>
    <property type="match status" value="2"/>
</dbReference>
<dbReference type="SUPFAM" id="SSF101386">
    <property type="entry name" value="all-alpha NTP pyrophosphatases"/>
    <property type="match status" value="2"/>
</dbReference>
<dbReference type="InterPro" id="IPR011551">
    <property type="entry name" value="NTP_PyrPHydrolase_MazG"/>
</dbReference>
<dbReference type="EC" id="3.6.1.8" evidence="3"/>
<dbReference type="NCBIfam" id="NF007113">
    <property type="entry name" value="PRK09562.1"/>
    <property type="match status" value="1"/>
</dbReference>
<dbReference type="AlphaFoldDB" id="A0A832J9T8"/>
<dbReference type="EMBL" id="DRNF01000359">
    <property type="protein sequence ID" value="HHJ81102.1"/>
    <property type="molecule type" value="Genomic_DNA"/>
</dbReference>
<keyword evidence="6" id="KW-0378">Hydrolase</keyword>
<dbReference type="PANTHER" id="PTHR30522:SF0">
    <property type="entry name" value="NUCLEOSIDE TRIPHOSPHATE PYROPHOSPHOHYDROLASE"/>
    <property type="match status" value="1"/>
</dbReference>
<dbReference type="GO" id="GO:0006203">
    <property type="term" value="P:dGTP catabolic process"/>
    <property type="evidence" value="ECO:0007669"/>
    <property type="project" value="TreeGrafter"/>
</dbReference>
<protein>
    <recommendedName>
        <fullName evidence="4">Nucleoside triphosphate pyrophosphohydrolase</fullName>
        <ecNumber evidence="3">3.6.1.8</ecNumber>
    </recommendedName>
</protein>
<evidence type="ECO:0000256" key="2">
    <source>
        <dbReference type="ARBA" id="ARBA00061115"/>
    </source>
</evidence>
<dbReference type="GO" id="GO:0046061">
    <property type="term" value="P:dATP catabolic process"/>
    <property type="evidence" value="ECO:0007669"/>
    <property type="project" value="TreeGrafter"/>
</dbReference>
<evidence type="ECO:0000313" key="6">
    <source>
        <dbReference type="EMBL" id="HHJ81102.1"/>
    </source>
</evidence>
<dbReference type="GO" id="GO:0047693">
    <property type="term" value="F:ATP diphosphatase activity"/>
    <property type="evidence" value="ECO:0007669"/>
    <property type="project" value="UniProtKB-EC"/>
</dbReference>
<reference evidence="6" key="1">
    <citation type="journal article" date="2020" name="mSystems">
        <title>Genome- and Community-Level Interaction Insights into Carbon Utilization and Element Cycling Functions of Hydrothermarchaeota in Hydrothermal Sediment.</title>
        <authorList>
            <person name="Zhou Z."/>
            <person name="Liu Y."/>
            <person name="Xu W."/>
            <person name="Pan J."/>
            <person name="Luo Z.H."/>
            <person name="Li M."/>
        </authorList>
    </citation>
    <scope>NUCLEOTIDE SEQUENCE [LARGE SCALE GENOMIC DNA]</scope>
    <source>
        <strain evidence="6">HyVt-505</strain>
    </source>
</reference>
<comment type="caution">
    <text evidence="6">The sequence shown here is derived from an EMBL/GenBank/DDBJ whole genome shotgun (WGS) entry which is preliminary data.</text>
</comment>
<evidence type="ECO:0000256" key="3">
    <source>
        <dbReference type="ARBA" id="ARBA00066372"/>
    </source>
</evidence>
<proteinExistence type="inferred from homology"/>
<evidence type="ECO:0000256" key="1">
    <source>
        <dbReference type="ARBA" id="ARBA00052141"/>
    </source>
</evidence>
<dbReference type="CDD" id="cd11528">
    <property type="entry name" value="NTP-PPase_MazG_Nterm"/>
    <property type="match status" value="1"/>
</dbReference>
<organism evidence="6">
    <name type="scientific">Candidatus Tenderia electrophaga</name>
    <dbReference type="NCBI Taxonomy" id="1748243"/>
    <lineage>
        <taxon>Bacteria</taxon>
        <taxon>Pseudomonadati</taxon>
        <taxon>Pseudomonadota</taxon>
        <taxon>Gammaproteobacteria</taxon>
        <taxon>Candidatus Tenderiales</taxon>
        <taxon>Candidatus Tenderiaceae</taxon>
        <taxon>Candidatus Tenderia</taxon>
    </lineage>
</organism>
<evidence type="ECO:0000256" key="4">
    <source>
        <dbReference type="ARBA" id="ARBA00074799"/>
    </source>
</evidence>
<dbReference type="GO" id="GO:0046076">
    <property type="term" value="P:dTTP catabolic process"/>
    <property type="evidence" value="ECO:0007669"/>
    <property type="project" value="TreeGrafter"/>
</dbReference>
<dbReference type="GO" id="GO:0046047">
    <property type="term" value="P:TTP catabolic process"/>
    <property type="evidence" value="ECO:0007669"/>
    <property type="project" value="TreeGrafter"/>
</dbReference>
<dbReference type="PANTHER" id="PTHR30522">
    <property type="entry name" value="NUCLEOSIDE TRIPHOSPHATE PYROPHOSPHOHYDROLASE"/>
    <property type="match status" value="1"/>
</dbReference>
<dbReference type="FunFam" id="1.10.287.1080:FF:000001">
    <property type="entry name" value="Nucleoside triphosphate pyrophosphohydrolase"/>
    <property type="match status" value="1"/>
</dbReference>
<sequence length="270" mass="30746">MTEMSDLLELMARLRDPENGCPWDKQQTFKSILPYTLEEVYEVADAIDQDDMVSLREELGDLLFQIVFYAQMAKEAGEFEFADVAVGVHDKLVQRHPHVFSGAEIESVEAQNQAWEKHKESERQTKAAEQQRMPSVLDNVPLAIPALMRSVKLQRRAARSGFDWPAVEPVLAKIEEELAEVREVLAGGGDADKLTHEVGDLLFACTNLARHVSVDPEVAMRGINHRFESRFRRVEELARQQNQLLPEMSLEEMDKLWDQAKAEEATSRES</sequence>
<evidence type="ECO:0000259" key="5">
    <source>
        <dbReference type="Pfam" id="PF03819"/>
    </source>
</evidence>
<dbReference type="NCBIfam" id="TIGR00444">
    <property type="entry name" value="mazG"/>
    <property type="match status" value="1"/>
</dbReference>
<dbReference type="InterPro" id="IPR048011">
    <property type="entry name" value="NTP-PPase_MazG-like_C"/>
</dbReference>
<name>A0A832J9T8_9GAMM</name>
<dbReference type="FunFam" id="1.10.287.1080:FF:000003">
    <property type="entry name" value="Nucleoside triphosphate pyrophosphohydrolase"/>
    <property type="match status" value="1"/>
</dbReference>
<gene>
    <name evidence="6" type="ORF">ENJ65_05670</name>
</gene>
<accession>A0A832J9T8</accession>
<dbReference type="GO" id="GO:0006950">
    <property type="term" value="P:response to stress"/>
    <property type="evidence" value="ECO:0007669"/>
    <property type="project" value="UniProtKB-ARBA"/>
</dbReference>
<comment type="catalytic activity">
    <reaction evidence="1">
        <text>ATP + H2O = AMP + diphosphate + H(+)</text>
        <dbReference type="Rhea" id="RHEA:14245"/>
        <dbReference type="ChEBI" id="CHEBI:15377"/>
        <dbReference type="ChEBI" id="CHEBI:15378"/>
        <dbReference type="ChEBI" id="CHEBI:30616"/>
        <dbReference type="ChEBI" id="CHEBI:33019"/>
        <dbReference type="ChEBI" id="CHEBI:456215"/>
        <dbReference type="EC" id="3.6.1.8"/>
    </reaction>
</comment>
<dbReference type="InterPro" id="IPR004518">
    <property type="entry name" value="MazG-like_dom"/>
</dbReference>
<dbReference type="GO" id="GO:0046052">
    <property type="term" value="P:UTP catabolic process"/>
    <property type="evidence" value="ECO:0007669"/>
    <property type="project" value="TreeGrafter"/>
</dbReference>
<dbReference type="CDD" id="cd11529">
    <property type="entry name" value="NTP-PPase_MazG_Cterm"/>
    <property type="match status" value="1"/>
</dbReference>